<dbReference type="Pfam" id="PF03125">
    <property type="entry name" value="Sre"/>
    <property type="match status" value="1"/>
</dbReference>
<keyword evidence="8" id="KW-1185">Reference proteome</keyword>
<name>A0A9P1IE71_9PELO</name>
<dbReference type="GO" id="GO:0016020">
    <property type="term" value="C:membrane"/>
    <property type="evidence" value="ECO:0007669"/>
    <property type="project" value="UniProtKB-SubCell"/>
</dbReference>
<evidence type="ECO:0000256" key="3">
    <source>
        <dbReference type="ARBA" id="ARBA00022692"/>
    </source>
</evidence>
<evidence type="ECO:0000313" key="8">
    <source>
        <dbReference type="Proteomes" id="UP001152747"/>
    </source>
</evidence>
<dbReference type="PANTHER" id="PTHR47631">
    <property type="entry name" value="SERPENTINE RECEPTOR, CLASS E (EPSILON)-RELATED"/>
    <property type="match status" value="1"/>
</dbReference>
<reference evidence="7" key="1">
    <citation type="submission" date="2022-11" db="EMBL/GenBank/DDBJ databases">
        <authorList>
            <person name="Kikuchi T."/>
        </authorList>
    </citation>
    <scope>NUCLEOTIDE SEQUENCE</scope>
    <source>
        <strain evidence="7">PS1010</strain>
    </source>
</reference>
<evidence type="ECO:0000256" key="4">
    <source>
        <dbReference type="ARBA" id="ARBA00022989"/>
    </source>
</evidence>
<comment type="caution">
    <text evidence="7">The sequence shown here is derived from an EMBL/GenBank/DDBJ whole genome shotgun (WGS) entry which is preliminary data.</text>
</comment>
<feature type="transmembrane region" description="Helical" evidence="6">
    <location>
        <begin position="27"/>
        <end position="53"/>
    </location>
</feature>
<dbReference type="GO" id="GO:0007606">
    <property type="term" value="P:sensory perception of chemical stimulus"/>
    <property type="evidence" value="ECO:0007669"/>
    <property type="project" value="InterPro"/>
</dbReference>
<dbReference type="PANTHER" id="PTHR47631:SF4">
    <property type="entry name" value="SERPENTINE RECEPTOR, CLASS E (EPSILON)"/>
    <property type="match status" value="1"/>
</dbReference>
<comment type="subcellular location">
    <subcellularLocation>
        <location evidence="1">Membrane</location>
        <topology evidence="1">Multi-pass membrane protein</topology>
    </subcellularLocation>
</comment>
<feature type="transmembrane region" description="Helical" evidence="6">
    <location>
        <begin position="119"/>
        <end position="142"/>
    </location>
</feature>
<dbReference type="InterPro" id="IPR004151">
    <property type="entry name" value="7TM_GPCR_serpentine_rcpt_Sre"/>
</dbReference>
<feature type="transmembrane region" description="Helical" evidence="6">
    <location>
        <begin position="65"/>
        <end position="88"/>
    </location>
</feature>
<evidence type="ECO:0000256" key="2">
    <source>
        <dbReference type="ARBA" id="ARBA00006803"/>
    </source>
</evidence>
<keyword evidence="5 6" id="KW-0472">Membrane</keyword>
<accession>A0A9P1IE71</accession>
<evidence type="ECO:0000256" key="5">
    <source>
        <dbReference type="ARBA" id="ARBA00023136"/>
    </source>
</evidence>
<keyword evidence="4 6" id="KW-1133">Transmembrane helix</keyword>
<evidence type="ECO:0000256" key="6">
    <source>
        <dbReference type="SAM" id="Phobius"/>
    </source>
</evidence>
<keyword evidence="3 6" id="KW-0812">Transmembrane</keyword>
<evidence type="ECO:0000313" key="7">
    <source>
        <dbReference type="EMBL" id="CAI5443055.1"/>
    </source>
</evidence>
<comment type="similarity">
    <text evidence="2">Belongs to the nematode receptor-like protein sre family.</text>
</comment>
<sequence>MIIFLRSTNETFWFPLYEINDLKPDDLLFYGTFEIVFLILAGFFALRTCWIILKVRIFHQNMSIMLTSLWILWIETAIAKLIIFPYQFSLIILPGSSNNITWWTSKYEKMMKIDNFEDISMLFVASFLLWHYCYSAFVSLLVTSLERILATYYIE</sequence>
<gene>
    <name evidence="7" type="ORF">CAMP_LOCUS5692</name>
</gene>
<evidence type="ECO:0000256" key="1">
    <source>
        <dbReference type="ARBA" id="ARBA00004141"/>
    </source>
</evidence>
<organism evidence="7 8">
    <name type="scientific">Caenorhabditis angaria</name>
    <dbReference type="NCBI Taxonomy" id="860376"/>
    <lineage>
        <taxon>Eukaryota</taxon>
        <taxon>Metazoa</taxon>
        <taxon>Ecdysozoa</taxon>
        <taxon>Nematoda</taxon>
        <taxon>Chromadorea</taxon>
        <taxon>Rhabditida</taxon>
        <taxon>Rhabditina</taxon>
        <taxon>Rhabditomorpha</taxon>
        <taxon>Rhabditoidea</taxon>
        <taxon>Rhabditidae</taxon>
        <taxon>Peloderinae</taxon>
        <taxon>Caenorhabditis</taxon>
    </lineage>
</organism>
<protein>
    <submittedName>
        <fullName evidence="7">Uncharacterized protein</fullName>
    </submittedName>
</protein>
<dbReference type="EMBL" id="CANHGI010000002">
    <property type="protein sequence ID" value="CAI5443055.1"/>
    <property type="molecule type" value="Genomic_DNA"/>
</dbReference>
<dbReference type="AlphaFoldDB" id="A0A9P1IE71"/>
<proteinExistence type="inferred from homology"/>
<dbReference type="Proteomes" id="UP001152747">
    <property type="component" value="Unassembled WGS sequence"/>
</dbReference>